<gene>
    <name evidence="1" type="ORF">SDC9_124748</name>
</gene>
<comment type="caution">
    <text evidence="1">The sequence shown here is derived from an EMBL/GenBank/DDBJ whole genome shotgun (WGS) entry which is preliminary data.</text>
</comment>
<reference evidence="1" key="1">
    <citation type="submission" date="2019-08" db="EMBL/GenBank/DDBJ databases">
        <authorList>
            <person name="Kucharzyk K."/>
            <person name="Murdoch R.W."/>
            <person name="Higgins S."/>
            <person name="Loffler F."/>
        </authorList>
    </citation>
    <scope>NUCLEOTIDE SEQUENCE</scope>
</reference>
<evidence type="ECO:0000313" key="1">
    <source>
        <dbReference type="EMBL" id="MPM77740.1"/>
    </source>
</evidence>
<dbReference type="Pfam" id="PF05133">
    <property type="entry name" value="SPP1_portal"/>
    <property type="match status" value="1"/>
</dbReference>
<name>A0A645CL62_9ZZZZ</name>
<proteinExistence type="predicted"/>
<evidence type="ECO:0008006" key="2">
    <source>
        <dbReference type="Google" id="ProtNLM"/>
    </source>
</evidence>
<accession>A0A645CL62</accession>
<protein>
    <recommendedName>
        <fullName evidence="2">Phage portal protein</fullName>
    </recommendedName>
</protein>
<dbReference type="AlphaFoldDB" id="A0A645CL62"/>
<dbReference type="EMBL" id="VSSQ01028147">
    <property type="protein sequence ID" value="MPM77740.1"/>
    <property type="molecule type" value="Genomic_DNA"/>
</dbReference>
<dbReference type="InterPro" id="IPR021145">
    <property type="entry name" value="Portal_protein_SPP1_Gp6-like"/>
</dbReference>
<organism evidence="1">
    <name type="scientific">bioreactor metagenome</name>
    <dbReference type="NCBI Taxonomy" id="1076179"/>
    <lineage>
        <taxon>unclassified sequences</taxon>
        <taxon>metagenomes</taxon>
        <taxon>ecological metagenomes</taxon>
    </lineage>
</organism>
<sequence>MNVTFADENDAAAYFEELFDESLKMKSVLNRFARTVMSETKSALVFYPRPSEVDDEKKIVIKVKILSLKNGDFWPHFDDYDDMDAFIRKYRAVHTDGQERDFLWIQTATKEATYVDVSGEWVEVKNIPNLAKKITVVYAEQDDPEWDDGATSMDYYENRLSRVVDTNDYFGDPILKNYGESSLPAKNTVGKQISYPIKVDQDTGKEYHGDAEYLVWQQSIDSIKLELETLRNEIYSGTSTPDLSFENMKSIGALSGAAIELMFIETSIKAAEKMEIFGPVVQRCISVVKALISNVTETKHKEGLKKAKPKVTFDSILPKNLKEKIEMLVSANGGKAINSQETIVSNSPFTRNLPEELSRLKKEADEENARMPLTGFSI</sequence>